<feature type="coiled-coil region" evidence="1">
    <location>
        <begin position="832"/>
        <end position="870"/>
    </location>
</feature>
<reference evidence="3 4" key="1">
    <citation type="submission" date="2022-10" db="EMBL/GenBank/DDBJ databases">
        <title>Kaistella sp. BT-6-1-3.</title>
        <authorList>
            <person name="Ai J."/>
            <person name="Deng Z."/>
        </authorList>
    </citation>
    <scope>NUCLEOTIDE SEQUENCE [LARGE SCALE GENOMIC DNA]</scope>
    <source>
        <strain evidence="3 4">BT6-1-3</strain>
    </source>
</reference>
<proteinExistence type="predicted"/>
<keyword evidence="2" id="KW-1133">Transmembrane helix</keyword>
<feature type="transmembrane region" description="Helical" evidence="2">
    <location>
        <begin position="12"/>
        <end position="31"/>
    </location>
</feature>
<keyword evidence="2" id="KW-0812">Transmembrane</keyword>
<evidence type="ECO:0008006" key="5">
    <source>
        <dbReference type="Google" id="ProtNLM"/>
    </source>
</evidence>
<name>A0ABT3JMS1_9FLAO</name>
<comment type="caution">
    <text evidence="3">The sequence shown here is derived from an EMBL/GenBank/DDBJ whole genome shotgun (WGS) entry which is preliminary data.</text>
</comment>
<dbReference type="EMBL" id="JAPCHZ010000002">
    <property type="protein sequence ID" value="MCW4451745.1"/>
    <property type="molecule type" value="Genomic_DNA"/>
</dbReference>
<gene>
    <name evidence="3" type="ORF">OK344_05925</name>
</gene>
<dbReference type="RefSeq" id="WP_265143914.1">
    <property type="nucleotide sequence ID" value="NZ_JAPCHZ010000002.1"/>
</dbReference>
<protein>
    <recommendedName>
        <fullName evidence="5">DUF748 domain-containing protein</fullName>
    </recommendedName>
</protein>
<evidence type="ECO:0000313" key="4">
    <source>
        <dbReference type="Proteomes" id="UP001209107"/>
    </source>
</evidence>
<keyword evidence="2" id="KW-0472">Membrane</keyword>
<dbReference type="Proteomes" id="UP001209107">
    <property type="component" value="Unassembled WGS sequence"/>
</dbReference>
<evidence type="ECO:0000256" key="1">
    <source>
        <dbReference type="SAM" id="Coils"/>
    </source>
</evidence>
<organism evidence="3 4">
    <name type="scientific">Kaistella yananensis</name>
    <dbReference type="NCBI Taxonomy" id="2989820"/>
    <lineage>
        <taxon>Bacteria</taxon>
        <taxon>Pseudomonadati</taxon>
        <taxon>Bacteroidota</taxon>
        <taxon>Flavobacteriia</taxon>
        <taxon>Flavobacteriales</taxon>
        <taxon>Weeksellaceae</taxon>
        <taxon>Chryseobacterium group</taxon>
        <taxon>Kaistella</taxon>
    </lineage>
</organism>
<keyword evidence="4" id="KW-1185">Reference proteome</keyword>
<sequence length="883" mass="100288">MRKNYFRILLRILGIIFLLFLAVNFGINFWLKSKLPGYIKNNSDYKISYHSLDVDLGTGNIYATGISVNNKNAENQNVIRLQGTVDTLSISRLGIYDALFRKRINSSNLLLKNPNLNIILAKPIDDKTGKRRNPVVFENLKISSGTIQIFKHTKQKFLSVQDLNLQVENLQMTEEAVENKLPVVFDRYDINGRNFFFRPDNLYAVTTEYITTKDGKMNLKEFALTPLLSYANFRKFYPSKRNLYAFKTSEMQFKDIELNGNKIRLSNAEFEDPELKIYTTNVKPPATKKDFNYVVNMEEVLMKNAKISILKPAGTPLLNVENISLNINKFLMNADTSKQPLPFQYADFNISGKNIGFSSETENVKIAAMALTPKSTELSSFSIKPTVSKSDKTLLDLTAQKVKLQINEFKFVENRLKLNVQNVLINSLNGKIITGTNKNKKKPDFRSIYFPLTVKNLSLKNSNLTVDKGNNPLIFKDLNATVQQVEMNSSTIKNPVPFKTGFYSITTRNFSYGTKFYNLSASLLKFGKNGVQISNFALKPKVSRAQFIRMIPVEKDLYDVKADLVTLNGNWDFLSPQKFLNASQLTLNGMNANIFRSKIPKDDLTEKPLYSKLLRSIKFPVYIQNTDIKNSLLVYEEDTHKSDGPGKLTFNHFNMNVKNLNSGKMKGKPTQIPVNITCLFMNASLMNVKWSLDTASMTDNFSISGNIADLPASRVNPFIEPYLKIRATGLISDLIFSFKGNNRGLNGTLNMKHKDLRVSILKPTGDKDKVLSAVANIFVKTDSGTYPDSVPVENVQRDPTKSFFNLFWKGIELGLKKTLIGKNVENTEKTVKTTVENTKAALEQNKTDLKETKQELKEKVQQTKENMKEKGIFRKLFRKKSEN</sequence>
<accession>A0ABT3JMS1</accession>
<evidence type="ECO:0000313" key="3">
    <source>
        <dbReference type="EMBL" id="MCW4451745.1"/>
    </source>
</evidence>
<keyword evidence="1" id="KW-0175">Coiled coil</keyword>
<evidence type="ECO:0000256" key="2">
    <source>
        <dbReference type="SAM" id="Phobius"/>
    </source>
</evidence>